<keyword evidence="2" id="KW-1185">Reference proteome</keyword>
<gene>
    <name evidence="1" type="ORF">C7B65_02355</name>
</gene>
<accession>A0A2T1DLW5</accession>
<dbReference type="RefSeq" id="WP_073073986.1">
    <property type="nucleotide sequence ID" value="NZ_MPPI01000027.1"/>
</dbReference>
<dbReference type="AlphaFoldDB" id="A0A2T1DLW5"/>
<name>A0A2T1DLW5_9CYAN</name>
<evidence type="ECO:0000313" key="2">
    <source>
        <dbReference type="Proteomes" id="UP000238634"/>
    </source>
</evidence>
<dbReference type="STRING" id="1920490.GCA_001895925_01334"/>
<reference evidence="1 2" key="1">
    <citation type="submission" date="2018-02" db="EMBL/GenBank/DDBJ databases">
        <authorList>
            <person name="Cohen D.B."/>
            <person name="Kent A.D."/>
        </authorList>
    </citation>
    <scope>NUCLEOTIDE SEQUENCE [LARGE SCALE GENOMIC DNA]</scope>
    <source>
        <strain evidence="1 2">ULC007</strain>
    </source>
</reference>
<comment type="caution">
    <text evidence="1">The sequence shown here is derived from an EMBL/GenBank/DDBJ whole genome shotgun (WGS) entry which is preliminary data.</text>
</comment>
<reference evidence="1 2" key="2">
    <citation type="submission" date="2018-03" db="EMBL/GenBank/DDBJ databases">
        <title>The ancient ancestry and fast evolution of plastids.</title>
        <authorList>
            <person name="Moore K.R."/>
            <person name="Magnabosco C."/>
            <person name="Momper L."/>
            <person name="Gold D.A."/>
            <person name="Bosak T."/>
            <person name="Fournier G.P."/>
        </authorList>
    </citation>
    <scope>NUCLEOTIDE SEQUENCE [LARGE SCALE GENOMIC DNA]</scope>
    <source>
        <strain evidence="1 2">ULC007</strain>
    </source>
</reference>
<dbReference type="EMBL" id="PVWG01000002">
    <property type="protein sequence ID" value="PSB21451.1"/>
    <property type="molecule type" value="Genomic_DNA"/>
</dbReference>
<dbReference type="OrthoDB" id="515968at2"/>
<protein>
    <submittedName>
        <fullName evidence="1">Uncharacterized protein</fullName>
    </submittedName>
</protein>
<sequence>MKRSDPLASACRHCRHYVHEGRRGGNCGQLNVLVQGSWKACSLALPAFAPNWQFERMMALQSEPVEKLPTPISKHGDLCHKPCTEFAVSSLEDYAAPIEKTA</sequence>
<evidence type="ECO:0000313" key="1">
    <source>
        <dbReference type="EMBL" id="PSB21451.1"/>
    </source>
</evidence>
<proteinExistence type="predicted"/>
<organism evidence="1 2">
    <name type="scientific">Phormidesmis priestleyi ULC007</name>
    <dbReference type="NCBI Taxonomy" id="1920490"/>
    <lineage>
        <taxon>Bacteria</taxon>
        <taxon>Bacillati</taxon>
        <taxon>Cyanobacteriota</taxon>
        <taxon>Cyanophyceae</taxon>
        <taxon>Leptolyngbyales</taxon>
        <taxon>Leptolyngbyaceae</taxon>
        <taxon>Phormidesmis</taxon>
    </lineage>
</organism>
<dbReference type="Proteomes" id="UP000238634">
    <property type="component" value="Unassembled WGS sequence"/>
</dbReference>